<comment type="caution">
    <text evidence="2">The sequence shown here is derived from an EMBL/GenBank/DDBJ whole genome shotgun (WGS) entry which is preliminary data.</text>
</comment>
<feature type="domain" description="Alpha/beta hydrolase fold-3" evidence="1">
    <location>
        <begin position="86"/>
        <end position="292"/>
    </location>
</feature>
<keyword evidence="3" id="KW-1185">Reference proteome</keyword>
<accession>A0A841FVS6</accession>
<evidence type="ECO:0000313" key="2">
    <source>
        <dbReference type="EMBL" id="MBB6037642.1"/>
    </source>
</evidence>
<dbReference type="EMBL" id="JACHGT010000013">
    <property type="protein sequence ID" value="MBB6037642.1"/>
    <property type="molecule type" value="Genomic_DNA"/>
</dbReference>
<organism evidence="2 3">
    <name type="scientific">Phytomonospora endophytica</name>
    <dbReference type="NCBI Taxonomy" id="714109"/>
    <lineage>
        <taxon>Bacteria</taxon>
        <taxon>Bacillati</taxon>
        <taxon>Actinomycetota</taxon>
        <taxon>Actinomycetes</taxon>
        <taxon>Micromonosporales</taxon>
        <taxon>Micromonosporaceae</taxon>
        <taxon>Phytomonospora</taxon>
    </lineage>
</organism>
<dbReference type="Proteomes" id="UP000548476">
    <property type="component" value="Unassembled WGS sequence"/>
</dbReference>
<evidence type="ECO:0000313" key="3">
    <source>
        <dbReference type="Proteomes" id="UP000548476"/>
    </source>
</evidence>
<dbReference type="RefSeq" id="WP_184790459.1">
    <property type="nucleotide sequence ID" value="NZ_BONT01000054.1"/>
</dbReference>
<dbReference type="Pfam" id="PF07859">
    <property type="entry name" value="Abhydrolase_3"/>
    <property type="match status" value="1"/>
</dbReference>
<dbReference type="EC" id="3.1.1.-" evidence="2"/>
<dbReference type="PANTHER" id="PTHR23024:SF24">
    <property type="entry name" value="ALPHA_BETA HYDROLASE FOLD-3 DOMAIN-CONTAINING PROTEIN"/>
    <property type="match status" value="1"/>
</dbReference>
<evidence type="ECO:0000259" key="1">
    <source>
        <dbReference type="Pfam" id="PF07859"/>
    </source>
</evidence>
<dbReference type="AlphaFoldDB" id="A0A841FVS6"/>
<sequence length="318" mass="33487">MTAPLKVRLFSALRKEPDYSNLTGDRLTEFAERGNRAASSGAAWIVTGRPDRDAAIAWQDIALPGRVIPVRVHRPAGTSVTPLPLVVHVHGGGFIGTATQCDWATSHLAARLPAVVVSVDHRLLTEHVPLSAAVDDGWDALGHILGNAAEWGIDPERVAVFGESCGGMIAALSAIRARDTGVHLRAQVLVNPPTDLTPAGFALPSMRAFADTPTLTIERLEMFLRLAVPAGTDPRALSPLHAADLSGLPPALVVVPALDPLADHGRVYVEALKAAGTPAELSEHAKAGHAFLSMPGLVSAAKDARARILAFLAERLAR</sequence>
<dbReference type="InterPro" id="IPR029058">
    <property type="entry name" value="AB_hydrolase_fold"/>
</dbReference>
<keyword evidence="2" id="KW-0378">Hydrolase</keyword>
<protein>
    <submittedName>
        <fullName evidence="2">Acetyl esterase</fullName>
        <ecNumber evidence="2">3.1.1.-</ecNumber>
    </submittedName>
</protein>
<name>A0A841FVS6_9ACTN</name>
<dbReference type="InterPro" id="IPR050466">
    <property type="entry name" value="Carboxylest/Gibb_receptor"/>
</dbReference>
<dbReference type="Gene3D" id="3.40.50.1820">
    <property type="entry name" value="alpha/beta hydrolase"/>
    <property type="match status" value="1"/>
</dbReference>
<gene>
    <name evidence="2" type="ORF">HNR73_005520</name>
</gene>
<dbReference type="SUPFAM" id="SSF53474">
    <property type="entry name" value="alpha/beta-Hydrolases"/>
    <property type="match status" value="1"/>
</dbReference>
<reference evidence="2 3" key="1">
    <citation type="submission" date="2020-08" db="EMBL/GenBank/DDBJ databases">
        <title>Genomic Encyclopedia of Type Strains, Phase IV (KMG-IV): sequencing the most valuable type-strain genomes for metagenomic binning, comparative biology and taxonomic classification.</title>
        <authorList>
            <person name="Goeker M."/>
        </authorList>
    </citation>
    <scope>NUCLEOTIDE SEQUENCE [LARGE SCALE GENOMIC DNA]</scope>
    <source>
        <strain evidence="2 3">YIM 65646</strain>
    </source>
</reference>
<dbReference type="PANTHER" id="PTHR23024">
    <property type="entry name" value="ARYLACETAMIDE DEACETYLASE"/>
    <property type="match status" value="1"/>
</dbReference>
<proteinExistence type="predicted"/>
<dbReference type="InterPro" id="IPR013094">
    <property type="entry name" value="AB_hydrolase_3"/>
</dbReference>
<dbReference type="GO" id="GO:0016787">
    <property type="term" value="F:hydrolase activity"/>
    <property type="evidence" value="ECO:0007669"/>
    <property type="project" value="UniProtKB-KW"/>
</dbReference>